<keyword evidence="6 8" id="KW-1133">Transmembrane helix</keyword>
<dbReference type="PANTHER" id="PTHR11040:SF211">
    <property type="entry name" value="ZINC TRANSPORTER ZIP11"/>
    <property type="match status" value="1"/>
</dbReference>
<accession>A0ABX5B410</accession>
<feature type="transmembrane region" description="Helical" evidence="8">
    <location>
        <begin position="12"/>
        <end position="33"/>
    </location>
</feature>
<reference evidence="9 10" key="1">
    <citation type="submission" date="2014-04" db="EMBL/GenBank/DDBJ databases">
        <title>Whole genome sequence of 'Brachyspira hampsonii' D13-03603F2.</title>
        <authorList>
            <person name="Patterson A.H."/>
            <person name="Chaban B."/>
            <person name="Fernando C."/>
            <person name="Harding J.C."/>
            <person name="Hill J.E."/>
        </authorList>
    </citation>
    <scope>NUCLEOTIDE SEQUENCE [LARGE SCALE GENOMIC DNA]</scope>
    <source>
        <strain evidence="9 10">D13-03603F2</strain>
    </source>
</reference>
<feature type="transmembrane region" description="Helical" evidence="8">
    <location>
        <begin position="151"/>
        <end position="169"/>
    </location>
</feature>
<evidence type="ECO:0000313" key="10">
    <source>
        <dbReference type="Proteomes" id="UP000238924"/>
    </source>
</evidence>
<feature type="transmembrane region" description="Helical" evidence="8">
    <location>
        <begin position="73"/>
        <end position="93"/>
    </location>
</feature>
<comment type="caution">
    <text evidence="9">The sequence shown here is derived from an EMBL/GenBank/DDBJ whole genome shotgun (WGS) entry which is preliminary data.</text>
</comment>
<evidence type="ECO:0000256" key="3">
    <source>
        <dbReference type="ARBA" id="ARBA00022475"/>
    </source>
</evidence>
<keyword evidence="7 8" id="KW-0472">Membrane</keyword>
<dbReference type="PANTHER" id="PTHR11040">
    <property type="entry name" value="ZINC/IRON TRANSPORTER"/>
    <property type="match status" value="1"/>
</dbReference>
<keyword evidence="3" id="KW-1003">Cell membrane</keyword>
<feature type="transmembrane region" description="Helical" evidence="8">
    <location>
        <begin position="248"/>
        <end position="267"/>
    </location>
</feature>
<gene>
    <name evidence="9" type="ORF">DJ52_07185</name>
</gene>
<evidence type="ECO:0000256" key="2">
    <source>
        <dbReference type="ARBA" id="ARBA00006939"/>
    </source>
</evidence>
<organism evidence="9 10">
    <name type="scientific">Brachyspira murdochii</name>
    <dbReference type="NCBI Taxonomy" id="84378"/>
    <lineage>
        <taxon>Bacteria</taxon>
        <taxon>Pseudomonadati</taxon>
        <taxon>Spirochaetota</taxon>
        <taxon>Spirochaetia</taxon>
        <taxon>Brachyspirales</taxon>
        <taxon>Brachyspiraceae</taxon>
        <taxon>Brachyspira</taxon>
    </lineage>
</organism>
<protein>
    <submittedName>
        <fullName evidence="9">Dihydroorotate dehydrogenase</fullName>
    </submittedName>
</protein>
<keyword evidence="4 8" id="KW-0812">Transmembrane</keyword>
<sequence length="268" mass="28498">MMENIHPALLALFGGTITFTFTALGSALVFFFSKEIKHKVFASMYGFAAGVMMAASFWSLLAPSIELSKNTNLPNWVIPAFGFLFGSFFIWMLDKILPHMHIINGSEQKEGTNTKLSKNILLFLAVTLHNIPEGLAVGITFGAFSIGNADVTFNAALVLALAIGLQNFPEGAAVSLPLKTNGVSNIKSFLFGAISGIVEPIAAVIGALAVTKLTLILPIALSFSAGAMIYVVVEELVPEAVAEEHNHFGVFGFIIGFAVMMVLDVALG</sequence>
<evidence type="ECO:0000256" key="5">
    <source>
        <dbReference type="ARBA" id="ARBA00022833"/>
    </source>
</evidence>
<comment type="similarity">
    <text evidence="2">Belongs to the ZIP transporter (TC 2.A.5) family.</text>
</comment>
<dbReference type="InterPro" id="IPR003689">
    <property type="entry name" value="ZIP"/>
</dbReference>
<evidence type="ECO:0000256" key="8">
    <source>
        <dbReference type="SAM" id="Phobius"/>
    </source>
</evidence>
<comment type="subcellular location">
    <subcellularLocation>
        <location evidence="1">Cell membrane</location>
        <topology evidence="1">Multi-pass membrane protein</topology>
    </subcellularLocation>
</comment>
<evidence type="ECO:0000256" key="1">
    <source>
        <dbReference type="ARBA" id="ARBA00004651"/>
    </source>
</evidence>
<feature type="transmembrane region" description="Helical" evidence="8">
    <location>
        <begin position="40"/>
        <end position="61"/>
    </location>
</feature>
<dbReference type="Pfam" id="PF02535">
    <property type="entry name" value="Zip"/>
    <property type="match status" value="2"/>
</dbReference>
<evidence type="ECO:0000256" key="7">
    <source>
        <dbReference type="ARBA" id="ARBA00023136"/>
    </source>
</evidence>
<feature type="transmembrane region" description="Helical" evidence="8">
    <location>
        <begin position="215"/>
        <end position="233"/>
    </location>
</feature>
<evidence type="ECO:0000256" key="6">
    <source>
        <dbReference type="ARBA" id="ARBA00022989"/>
    </source>
</evidence>
<evidence type="ECO:0000313" key="9">
    <source>
        <dbReference type="EMBL" id="PPS22049.1"/>
    </source>
</evidence>
<dbReference type="EMBL" id="JJMJ01000108">
    <property type="protein sequence ID" value="PPS22049.1"/>
    <property type="molecule type" value="Genomic_DNA"/>
</dbReference>
<feature type="transmembrane region" description="Helical" evidence="8">
    <location>
        <begin position="189"/>
        <end position="208"/>
    </location>
</feature>
<proteinExistence type="inferred from homology"/>
<dbReference type="RefSeq" id="WP_104618479.1">
    <property type="nucleotide sequence ID" value="NZ_JJMJ01000108.1"/>
</dbReference>
<evidence type="ECO:0000256" key="4">
    <source>
        <dbReference type="ARBA" id="ARBA00022692"/>
    </source>
</evidence>
<dbReference type="Proteomes" id="UP000238924">
    <property type="component" value="Unassembled WGS sequence"/>
</dbReference>
<keyword evidence="5" id="KW-0862">Zinc</keyword>
<name>A0ABX5B410_9SPIR</name>
<keyword evidence="10" id="KW-1185">Reference proteome</keyword>